<reference evidence="2" key="1">
    <citation type="journal article" date="2022" name="bioRxiv">
        <title>Sequencing and chromosome-scale assembly of the giantPleurodeles waltlgenome.</title>
        <authorList>
            <person name="Brown T."/>
            <person name="Elewa A."/>
            <person name="Iarovenko S."/>
            <person name="Subramanian E."/>
            <person name="Araus A.J."/>
            <person name="Petzold A."/>
            <person name="Susuki M."/>
            <person name="Suzuki K.-i.T."/>
            <person name="Hayashi T."/>
            <person name="Toyoda A."/>
            <person name="Oliveira C."/>
            <person name="Osipova E."/>
            <person name="Leigh N.D."/>
            <person name="Simon A."/>
            <person name="Yun M.H."/>
        </authorList>
    </citation>
    <scope>NUCLEOTIDE SEQUENCE</scope>
    <source>
        <strain evidence="2">20211129_DDA</strain>
        <tissue evidence="2">Liver</tissue>
    </source>
</reference>
<evidence type="ECO:0000313" key="3">
    <source>
        <dbReference type="Proteomes" id="UP001066276"/>
    </source>
</evidence>
<gene>
    <name evidence="2" type="ORF">NDU88_006170</name>
</gene>
<evidence type="ECO:0000256" key="1">
    <source>
        <dbReference type="SAM" id="MobiDB-lite"/>
    </source>
</evidence>
<organism evidence="2 3">
    <name type="scientific">Pleurodeles waltl</name>
    <name type="common">Iberian ribbed newt</name>
    <dbReference type="NCBI Taxonomy" id="8319"/>
    <lineage>
        <taxon>Eukaryota</taxon>
        <taxon>Metazoa</taxon>
        <taxon>Chordata</taxon>
        <taxon>Craniata</taxon>
        <taxon>Vertebrata</taxon>
        <taxon>Euteleostomi</taxon>
        <taxon>Amphibia</taxon>
        <taxon>Batrachia</taxon>
        <taxon>Caudata</taxon>
        <taxon>Salamandroidea</taxon>
        <taxon>Salamandridae</taxon>
        <taxon>Pleurodelinae</taxon>
        <taxon>Pleurodeles</taxon>
    </lineage>
</organism>
<name>A0AAV7PK43_PLEWA</name>
<dbReference type="EMBL" id="JANPWB010000011">
    <property type="protein sequence ID" value="KAJ1127777.1"/>
    <property type="molecule type" value="Genomic_DNA"/>
</dbReference>
<dbReference type="Proteomes" id="UP001066276">
    <property type="component" value="Chromosome 7"/>
</dbReference>
<feature type="compositionally biased region" description="Basic residues" evidence="1">
    <location>
        <begin position="43"/>
        <end position="52"/>
    </location>
</feature>
<protein>
    <submittedName>
        <fullName evidence="2">Uncharacterized protein</fullName>
    </submittedName>
</protein>
<feature type="region of interest" description="Disordered" evidence="1">
    <location>
        <begin position="1"/>
        <end position="122"/>
    </location>
</feature>
<comment type="caution">
    <text evidence="2">The sequence shown here is derived from an EMBL/GenBank/DDBJ whole genome shotgun (WGS) entry which is preliminary data.</text>
</comment>
<sequence>MSGGTSGVRRGIQRALRPAGNERKTFGGQCKPGGSWAAPRLARTSRGRRPRRPDRARCGQETPDTGSFRPAGPEALTGREITGEPAPPTPLRGACRAGGKTKVSDSPCPPHWGRGRRGSTQVPQGLCLAQGERGNNSEDGPTRILRAPAVDCGSGGLGVKLHPPGETEVRRVRIWGCWDPD</sequence>
<keyword evidence="3" id="KW-1185">Reference proteome</keyword>
<evidence type="ECO:0000313" key="2">
    <source>
        <dbReference type="EMBL" id="KAJ1127777.1"/>
    </source>
</evidence>
<proteinExistence type="predicted"/>
<dbReference type="AlphaFoldDB" id="A0AAV7PK43"/>
<accession>A0AAV7PK43</accession>